<dbReference type="Proteomes" id="UP000076852">
    <property type="component" value="Chromosome 1"/>
</dbReference>
<name>A0A160FHZ8_9BURK</name>
<proteinExistence type="predicted"/>
<dbReference type="STRING" id="1804984.AYM40_02985"/>
<dbReference type="RefSeq" id="WP_063494920.1">
    <property type="nucleotide sequence ID" value="NZ_CP014578.1"/>
</dbReference>
<protein>
    <submittedName>
        <fullName evidence="1">Uncharacterized protein</fullName>
    </submittedName>
</protein>
<evidence type="ECO:0000313" key="2">
    <source>
        <dbReference type="Proteomes" id="UP000076852"/>
    </source>
</evidence>
<dbReference type="KEGG" id="buz:AYM40_02985"/>
<sequence>MHSSPVTPPVASPLAQRRVALATPDPRRATVNQPISPADKLLADVSRNLRAARASLQANNLSATKTRLAAAIAAQPDNRDALRLRATVHTLEQQRDALLSLARGCGYIGRWTCMSRDAGIALQIDSSSKAAQRLATQAMRESELQIEPPIDAAPEQLPDTRDVIAHH</sequence>
<dbReference type="EMBL" id="CP014578">
    <property type="protein sequence ID" value="ANB71448.1"/>
    <property type="molecule type" value="Genomic_DNA"/>
</dbReference>
<organism evidence="1 2">
    <name type="scientific">Paraburkholderia phytofirmans OLGA172</name>
    <dbReference type="NCBI Taxonomy" id="1417228"/>
    <lineage>
        <taxon>Bacteria</taxon>
        <taxon>Pseudomonadati</taxon>
        <taxon>Pseudomonadota</taxon>
        <taxon>Betaproteobacteria</taxon>
        <taxon>Burkholderiales</taxon>
        <taxon>Burkholderiaceae</taxon>
        <taxon>Paraburkholderia</taxon>
    </lineage>
</organism>
<accession>A0A160FHZ8</accession>
<gene>
    <name evidence="1" type="ORF">AYM40_02985</name>
</gene>
<dbReference type="AlphaFoldDB" id="A0A160FHZ8"/>
<evidence type="ECO:0000313" key="1">
    <source>
        <dbReference type="EMBL" id="ANB71448.1"/>
    </source>
</evidence>
<keyword evidence="2" id="KW-1185">Reference proteome</keyword>
<reference evidence="1 2" key="1">
    <citation type="journal article" date="2016" name="Gene">
        <title>PacBio SMRT assembly of a complex multi-replicon genome reveals chlorocatechol degradative operon in a region of genome plasticity.</title>
        <authorList>
            <person name="Ricker N."/>
            <person name="Shen S.Y."/>
            <person name="Goordial J."/>
            <person name="Jin S."/>
            <person name="Fulthorpe R.R."/>
        </authorList>
    </citation>
    <scope>NUCLEOTIDE SEQUENCE [LARGE SCALE GENOMIC DNA]</scope>
    <source>
        <strain evidence="1 2">OLGA172</strain>
    </source>
</reference>